<evidence type="ECO:0000259" key="2">
    <source>
        <dbReference type="Pfam" id="PF00496"/>
    </source>
</evidence>
<evidence type="ECO:0000313" key="3">
    <source>
        <dbReference type="EMBL" id="MFC5705763.1"/>
    </source>
</evidence>
<dbReference type="PIRSF" id="PIRSF002741">
    <property type="entry name" value="MppA"/>
    <property type="match status" value="1"/>
</dbReference>
<dbReference type="InterPro" id="IPR000914">
    <property type="entry name" value="SBP_5_dom"/>
</dbReference>
<feature type="chain" id="PRO_5045889215" evidence="1">
    <location>
        <begin position="23"/>
        <end position="613"/>
    </location>
</feature>
<proteinExistence type="predicted"/>
<organism evidence="3 4">
    <name type="scientific">Aeromonas eucrenophila</name>
    <dbReference type="NCBI Taxonomy" id="649"/>
    <lineage>
        <taxon>Bacteria</taxon>
        <taxon>Pseudomonadati</taxon>
        <taxon>Pseudomonadota</taxon>
        <taxon>Gammaproteobacteria</taxon>
        <taxon>Aeromonadales</taxon>
        <taxon>Aeromonadaceae</taxon>
        <taxon>Aeromonas</taxon>
    </lineage>
</organism>
<dbReference type="InterPro" id="IPR030678">
    <property type="entry name" value="Peptide/Ni-bd"/>
</dbReference>
<dbReference type="EMBL" id="JBHSPP010000006">
    <property type="protein sequence ID" value="MFC5705763.1"/>
    <property type="molecule type" value="Genomic_DNA"/>
</dbReference>
<dbReference type="SUPFAM" id="SSF53850">
    <property type="entry name" value="Periplasmic binding protein-like II"/>
    <property type="match status" value="1"/>
</dbReference>
<dbReference type="InterPro" id="IPR039424">
    <property type="entry name" value="SBP_5"/>
</dbReference>
<evidence type="ECO:0000313" key="4">
    <source>
        <dbReference type="Proteomes" id="UP001596132"/>
    </source>
</evidence>
<accession>A0ABW0YA95</accession>
<keyword evidence="1" id="KW-0732">Signal</keyword>
<dbReference type="Proteomes" id="UP001596132">
    <property type="component" value="Unassembled WGS sequence"/>
</dbReference>
<feature type="domain" description="Solute-binding protein family 5" evidence="2">
    <location>
        <begin position="94"/>
        <end position="466"/>
    </location>
</feature>
<dbReference type="RefSeq" id="WP_042644275.1">
    <property type="nucleotide sequence ID" value="NZ_CDDF01000017.1"/>
</dbReference>
<name>A0ABW0YA95_9GAMM</name>
<dbReference type="Gene3D" id="3.40.190.10">
    <property type="entry name" value="Periplasmic binding protein-like II"/>
    <property type="match status" value="1"/>
</dbReference>
<dbReference type="PANTHER" id="PTHR30290">
    <property type="entry name" value="PERIPLASMIC BINDING COMPONENT OF ABC TRANSPORTER"/>
    <property type="match status" value="1"/>
</dbReference>
<gene>
    <name evidence="3" type="ORF">ACFPVW_06695</name>
</gene>
<reference evidence="4" key="1">
    <citation type="journal article" date="2019" name="Int. J. Syst. Evol. Microbiol.">
        <title>The Global Catalogue of Microorganisms (GCM) 10K type strain sequencing project: providing services to taxonomists for standard genome sequencing and annotation.</title>
        <authorList>
            <consortium name="The Broad Institute Genomics Platform"/>
            <consortium name="The Broad Institute Genome Sequencing Center for Infectious Disease"/>
            <person name="Wu L."/>
            <person name="Ma J."/>
        </authorList>
    </citation>
    <scope>NUCLEOTIDE SEQUENCE [LARGE SCALE GENOMIC DNA]</scope>
    <source>
        <strain evidence="4">KCTC 15012</strain>
    </source>
</reference>
<keyword evidence="4" id="KW-1185">Reference proteome</keyword>
<sequence length="613" mass="69637">MNNKIKWIGAALLLVQGAMAWAVALPADLKWETNDTDPLFASPQAIPGGTLNLFIDSFPLTFRTVGPDSNGSFRSFIQDNQLRLISFHPNTGNPIPSLATHWAIAPDSQTVYFKLDPRAKWSDGKPVTADDYTFGYEMMRSKEIRAPWYNNYYSTEIVAVEKIDAHTLLVKSGHRKARLDLLNTTELWPQPRHYYKLTPDWVKQYNWALVPTTGPYVMTEVKKGKSITFSKQPAWWAQNDRYNQHRFNVDTIRVQVIRDHNIAFRHFLKGELDAFEMLLPNWWHEKAVTEEYKKGYVQKVMAMTDTKQGGQGLHLNIASPRLADLNLRLGIQHAMNLDKMIATVLRGDYDRATTFGSGYGDFTDMALPERAYDVAKAREYFAKGGYGKPGPDGILQNDKGERLTLAVTYTTQEHSKRLTLLKEEAKKAGLDLELNLVDGATGFKVMLEKKHEAAWLGWGGGGLYPQYWESFHSENANKPQTNNLFNVADQQLDALIDAYDVEFDTAKRAALSRQIQQRIYDLAIFVPGVQLNYVRASSWRYVRLPEVPATRNTPDLLYWPMDGYPHSSGGLLWIDPKVKEETQKAKEAGEALAPINLLDKTYARHRGGEDNDQ</sequence>
<dbReference type="CDD" id="cd08497">
    <property type="entry name" value="MbnE-like"/>
    <property type="match status" value="1"/>
</dbReference>
<protein>
    <submittedName>
        <fullName evidence="3">Extracellular solute-binding protein</fullName>
    </submittedName>
</protein>
<evidence type="ECO:0000256" key="1">
    <source>
        <dbReference type="SAM" id="SignalP"/>
    </source>
</evidence>
<dbReference type="Pfam" id="PF00496">
    <property type="entry name" value="SBP_bac_5"/>
    <property type="match status" value="1"/>
</dbReference>
<feature type="signal peptide" evidence="1">
    <location>
        <begin position="1"/>
        <end position="22"/>
    </location>
</feature>
<dbReference type="Gene3D" id="3.10.105.10">
    <property type="entry name" value="Dipeptide-binding Protein, Domain 3"/>
    <property type="match status" value="1"/>
</dbReference>
<comment type="caution">
    <text evidence="3">The sequence shown here is derived from an EMBL/GenBank/DDBJ whole genome shotgun (WGS) entry which is preliminary data.</text>
</comment>